<dbReference type="eggNOG" id="COG1192">
    <property type="taxonomic scope" value="Bacteria"/>
</dbReference>
<reference evidence="1 2" key="1">
    <citation type="journal article" date="2009" name="PLoS ONE">
        <title>The complete genome of Teredinibacter turnerae T7901: an intracellular endosymbiont of marine wood-boring bivalves (shipworms).</title>
        <authorList>
            <person name="Yang J.C."/>
            <person name="Madupu R."/>
            <person name="Durkin A.S."/>
            <person name="Ekborg N.A."/>
            <person name="Pedamallu C.S."/>
            <person name="Hostetler J.B."/>
            <person name="Radune D."/>
            <person name="Toms B.S."/>
            <person name="Henrissat B."/>
            <person name="Coutinho P.M."/>
            <person name="Schwarz S."/>
            <person name="Field L."/>
            <person name="Trindade-Silva A.E."/>
            <person name="Soares C.A.G."/>
            <person name="Elshahawi S."/>
            <person name="Hanora A."/>
            <person name="Schmidt E.W."/>
            <person name="Haygood M.G."/>
            <person name="Posfai J."/>
            <person name="Benner J."/>
            <person name="Madinger C."/>
            <person name="Nove J."/>
            <person name="Anton B."/>
            <person name="Chaudhary K."/>
            <person name="Foster J."/>
            <person name="Holman A."/>
            <person name="Kumar S."/>
            <person name="Lessard P.A."/>
            <person name="Luyten Y.A."/>
            <person name="Slatko B."/>
            <person name="Wood N."/>
            <person name="Wu B."/>
            <person name="Teplitski M."/>
            <person name="Mougous J.D."/>
            <person name="Ward N."/>
            <person name="Eisen J.A."/>
            <person name="Badger J.H."/>
            <person name="Distel D.L."/>
        </authorList>
    </citation>
    <scope>NUCLEOTIDE SEQUENCE [LARGE SCALE GENOMIC DNA]</scope>
    <source>
        <strain evidence="2">ATCC 39867 / T7901</strain>
    </source>
</reference>
<dbReference type="KEGG" id="ttu:TERTU_4560"/>
<evidence type="ECO:0000313" key="1">
    <source>
        <dbReference type="EMBL" id="ACR11850.1"/>
    </source>
</evidence>
<gene>
    <name evidence="1" type="ordered locus">TERTU_4560</name>
</gene>
<name>C5BJR9_TERTT</name>
<dbReference type="AlphaFoldDB" id="C5BJR9"/>
<sequence length="230" mass="25409">MAKIHFIGGEKGGVGKSVLARVLAQYYIDKSLNFRAFDADLSHGALMRYYSEFTQPVDVSEFESADAIAETALEQNCDVIVDLAAQSARSVDRWMAESGLLEFANEAGLSVVLWHVCDEGSDSVRLLERLVAHYGDQPSYVVVKNLGRGKDFDLLEESEAMAKARSFGATVIELPELHTPAMRKIDRVGASLWAAANNKDESMGPALGLLERQRVRVWLNKAYAELERVV</sequence>
<dbReference type="RefSeq" id="WP_015817961.1">
    <property type="nucleotide sequence ID" value="NC_012997.1"/>
</dbReference>
<proteinExistence type="predicted"/>
<keyword evidence="2" id="KW-1185">Reference proteome</keyword>
<evidence type="ECO:0000313" key="2">
    <source>
        <dbReference type="Proteomes" id="UP000009080"/>
    </source>
</evidence>
<organism evidence="1 2">
    <name type="scientific">Teredinibacter turnerae (strain ATCC 39867 / T7901)</name>
    <dbReference type="NCBI Taxonomy" id="377629"/>
    <lineage>
        <taxon>Bacteria</taxon>
        <taxon>Pseudomonadati</taxon>
        <taxon>Pseudomonadota</taxon>
        <taxon>Gammaproteobacteria</taxon>
        <taxon>Cellvibrionales</taxon>
        <taxon>Cellvibrionaceae</taxon>
        <taxon>Teredinibacter</taxon>
    </lineage>
</organism>
<dbReference type="InterPro" id="IPR027417">
    <property type="entry name" value="P-loop_NTPase"/>
</dbReference>
<dbReference type="SUPFAM" id="SSF52540">
    <property type="entry name" value="P-loop containing nucleoside triphosphate hydrolases"/>
    <property type="match status" value="1"/>
</dbReference>
<dbReference type="OrthoDB" id="69313at2"/>
<dbReference type="HOGENOM" id="CLU_058810_0_0_6"/>
<dbReference type="Gene3D" id="3.40.50.300">
    <property type="entry name" value="P-loop containing nucleotide triphosphate hydrolases"/>
    <property type="match status" value="1"/>
</dbReference>
<dbReference type="STRING" id="377629.TERTU_4560"/>
<dbReference type="EMBL" id="CP001614">
    <property type="protein sequence ID" value="ACR11850.1"/>
    <property type="molecule type" value="Genomic_DNA"/>
</dbReference>
<protein>
    <submittedName>
        <fullName evidence="1">Mobilization protein MobD</fullName>
    </submittedName>
</protein>
<accession>C5BJR9</accession>
<dbReference type="Proteomes" id="UP000009080">
    <property type="component" value="Chromosome"/>
</dbReference>